<dbReference type="AlphaFoldDB" id="K1UUX0"/>
<dbReference type="Gene3D" id="3.20.20.80">
    <property type="entry name" value="Glycosidases"/>
    <property type="match status" value="1"/>
</dbReference>
<sequence length="81" mass="9415">THEPYKQADFCVGNEKTFEFLENVLTEVMELFPSEYIHIGGDEAGKASWPTCKLCQARMKKEGLKDVNELQSYLIHRMRSF</sequence>
<feature type="non-terminal residue" evidence="6">
    <location>
        <position position="1"/>
    </location>
</feature>
<dbReference type="InterPro" id="IPR015883">
    <property type="entry name" value="Glyco_hydro_20_cat"/>
</dbReference>
<feature type="domain" description="Glycoside hydrolase family 20 catalytic" evidence="5">
    <location>
        <begin position="7"/>
        <end position="80"/>
    </location>
</feature>
<dbReference type="GO" id="GO:0030203">
    <property type="term" value="P:glycosaminoglycan metabolic process"/>
    <property type="evidence" value="ECO:0007669"/>
    <property type="project" value="TreeGrafter"/>
</dbReference>
<dbReference type="GO" id="GO:0005975">
    <property type="term" value="P:carbohydrate metabolic process"/>
    <property type="evidence" value="ECO:0007669"/>
    <property type="project" value="InterPro"/>
</dbReference>
<dbReference type="EMBL" id="AJWY01003401">
    <property type="protein sequence ID" value="EKC75451.1"/>
    <property type="molecule type" value="Genomic_DNA"/>
</dbReference>
<reference evidence="6" key="1">
    <citation type="journal article" date="2013" name="Environ. Microbiol.">
        <title>Microbiota from the distal guts of lean and obese adolescents exhibit partial functional redundancy besides clear differences in community structure.</title>
        <authorList>
            <person name="Ferrer M."/>
            <person name="Ruiz A."/>
            <person name="Lanza F."/>
            <person name="Haange S.B."/>
            <person name="Oberbach A."/>
            <person name="Till H."/>
            <person name="Bargiela R."/>
            <person name="Campoy C."/>
            <person name="Segura M.T."/>
            <person name="Richter M."/>
            <person name="von Bergen M."/>
            <person name="Seifert J."/>
            <person name="Suarez A."/>
        </authorList>
    </citation>
    <scope>NUCLEOTIDE SEQUENCE</scope>
</reference>
<evidence type="ECO:0000256" key="3">
    <source>
        <dbReference type="ARBA" id="ARBA00012663"/>
    </source>
</evidence>
<dbReference type="PRINTS" id="PR00738">
    <property type="entry name" value="GLHYDRLASE20"/>
</dbReference>
<dbReference type="GO" id="GO:0004563">
    <property type="term" value="F:beta-N-acetylhexosaminidase activity"/>
    <property type="evidence" value="ECO:0007669"/>
    <property type="project" value="UniProtKB-EC"/>
</dbReference>
<evidence type="ECO:0000313" key="6">
    <source>
        <dbReference type="EMBL" id="EKC75451.1"/>
    </source>
</evidence>
<evidence type="ECO:0000256" key="1">
    <source>
        <dbReference type="ARBA" id="ARBA00001231"/>
    </source>
</evidence>
<dbReference type="GO" id="GO:0016020">
    <property type="term" value="C:membrane"/>
    <property type="evidence" value="ECO:0007669"/>
    <property type="project" value="TreeGrafter"/>
</dbReference>
<name>K1UUX0_9ZZZZ</name>
<dbReference type="PANTHER" id="PTHR22600:SF57">
    <property type="entry name" value="BETA-N-ACETYLHEXOSAMINIDASE"/>
    <property type="match status" value="1"/>
</dbReference>
<dbReference type="EC" id="3.2.1.52" evidence="3"/>
<organism evidence="6">
    <name type="scientific">human gut metagenome</name>
    <dbReference type="NCBI Taxonomy" id="408170"/>
    <lineage>
        <taxon>unclassified sequences</taxon>
        <taxon>metagenomes</taxon>
        <taxon>organismal metagenomes</taxon>
    </lineage>
</organism>
<evidence type="ECO:0000256" key="4">
    <source>
        <dbReference type="ARBA" id="ARBA00022801"/>
    </source>
</evidence>
<comment type="catalytic activity">
    <reaction evidence="1">
        <text>Hydrolysis of terminal non-reducing N-acetyl-D-hexosamine residues in N-acetyl-beta-D-hexosaminides.</text>
        <dbReference type="EC" id="3.2.1.52"/>
    </reaction>
</comment>
<dbReference type="SUPFAM" id="SSF51445">
    <property type="entry name" value="(Trans)glycosidases"/>
    <property type="match status" value="1"/>
</dbReference>
<comment type="caution">
    <text evidence="6">The sequence shown here is derived from an EMBL/GenBank/DDBJ whole genome shotgun (WGS) entry which is preliminary data.</text>
</comment>
<keyword evidence="4 6" id="KW-0378">Hydrolase</keyword>
<dbReference type="Pfam" id="PF00728">
    <property type="entry name" value="Glyco_hydro_20"/>
    <property type="match status" value="1"/>
</dbReference>
<protein>
    <recommendedName>
        <fullName evidence="3">beta-N-acetylhexosaminidase</fullName>
        <ecNumber evidence="3">3.2.1.52</ecNumber>
    </recommendedName>
</protein>
<dbReference type="InterPro" id="IPR017853">
    <property type="entry name" value="GH"/>
</dbReference>
<dbReference type="PANTHER" id="PTHR22600">
    <property type="entry name" value="BETA-HEXOSAMINIDASE"/>
    <property type="match status" value="1"/>
</dbReference>
<keyword evidence="6" id="KW-0326">Glycosidase</keyword>
<evidence type="ECO:0000259" key="5">
    <source>
        <dbReference type="Pfam" id="PF00728"/>
    </source>
</evidence>
<dbReference type="InterPro" id="IPR025705">
    <property type="entry name" value="Beta_hexosaminidase_sua/sub"/>
</dbReference>
<proteinExistence type="inferred from homology"/>
<evidence type="ECO:0000256" key="2">
    <source>
        <dbReference type="ARBA" id="ARBA00006285"/>
    </source>
</evidence>
<gene>
    <name evidence="6" type="ORF">LEA_05198</name>
</gene>
<comment type="similarity">
    <text evidence="2">Belongs to the glycosyl hydrolase 20 family.</text>
</comment>
<accession>K1UUX0</accession>